<feature type="domain" description="N-acetyltransferase" evidence="1">
    <location>
        <begin position="131"/>
        <end position="181"/>
    </location>
</feature>
<name>A0A0D0BGX2_9AGAR</name>
<dbReference type="HOGENOM" id="CLU_086106_1_0_1"/>
<dbReference type="EMBL" id="KN834822">
    <property type="protein sequence ID" value="KIK53961.1"/>
    <property type="molecule type" value="Genomic_DNA"/>
</dbReference>
<protein>
    <recommendedName>
        <fullName evidence="1">N-acetyltransferase domain-containing protein</fullName>
    </recommendedName>
</protein>
<dbReference type="PANTHER" id="PTHR42791:SF1">
    <property type="entry name" value="N-ACETYLTRANSFERASE DOMAIN-CONTAINING PROTEIN"/>
    <property type="match status" value="1"/>
</dbReference>
<dbReference type="InterPro" id="IPR016181">
    <property type="entry name" value="Acyl_CoA_acyltransferase"/>
</dbReference>
<dbReference type="InterPro" id="IPR000182">
    <property type="entry name" value="GNAT_dom"/>
</dbReference>
<proteinExistence type="predicted"/>
<sequence>MSNINVLRVVTLSDAEMKALSLLCFQALRDDPGSAALLDGNLSLGEGYFELMIRATLLEGYLLAVKNDAGEIVSVGAWFAPGTALFATEAQRALGLQRFFSKLSPQGRDWYKTTYPNIIKSTLEGLFSEHEGSHRWWCSLLCTDNRAQNKGYGTAIVNYVCDLAKKNDELIALACTTTENVAKYTAMGMRERGKTTVPHPHTPSFDIHVMTREN</sequence>
<dbReference type="SUPFAM" id="SSF55729">
    <property type="entry name" value="Acyl-CoA N-acyltransferases (Nat)"/>
    <property type="match status" value="1"/>
</dbReference>
<dbReference type="CDD" id="cd04301">
    <property type="entry name" value="NAT_SF"/>
    <property type="match status" value="1"/>
</dbReference>
<dbReference type="InterPro" id="IPR052523">
    <property type="entry name" value="Trichothecene_AcTrans"/>
</dbReference>
<dbReference type="Pfam" id="PF00583">
    <property type="entry name" value="Acetyltransf_1"/>
    <property type="match status" value="1"/>
</dbReference>
<dbReference type="AlphaFoldDB" id="A0A0D0BGX2"/>
<gene>
    <name evidence="2" type="ORF">GYMLUDRAFT_249993</name>
</gene>
<dbReference type="PANTHER" id="PTHR42791">
    <property type="entry name" value="GNAT FAMILY ACETYLTRANSFERASE"/>
    <property type="match status" value="1"/>
</dbReference>
<evidence type="ECO:0000259" key="1">
    <source>
        <dbReference type="Pfam" id="PF00583"/>
    </source>
</evidence>
<dbReference type="Proteomes" id="UP000053593">
    <property type="component" value="Unassembled WGS sequence"/>
</dbReference>
<evidence type="ECO:0000313" key="2">
    <source>
        <dbReference type="EMBL" id="KIK53961.1"/>
    </source>
</evidence>
<keyword evidence="3" id="KW-1185">Reference proteome</keyword>
<evidence type="ECO:0000313" key="3">
    <source>
        <dbReference type="Proteomes" id="UP000053593"/>
    </source>
</evidence>
<dbReference type="OrthoDB" id="2846855at2759"/>
<reference evidence="2 3" key="1">
    <citation type="submission" date="2014-04" db="EMBL/GenBank/DDBJ databases">
        <title>Evolutionary Origins and Diversification of the Mycorrhizal Mutualists.</title>
        <authorList>
            <consortium name="DOE Joint Genome Institute"/>
            <consortium name="Mycorrhizal Genomics Consortium"/>
            <person name="Kohler A."/>
            <person name="Kuo A."/>
            <person name="Nagy L.G."/>
            <person name="Floudas D."/>
            <person name="Copeland A."/>
            <person name="Barry K.W."/>
            <person name="Cichocki N."/>
            <person name="Veneault-Fourrey C."/>
            <person name="LaButti K."/>
            <person name="Lindquist E.A."/>
            <person name="Lipzen A."/>
            <person name="Lundell T."/>
            <person name="Morin E."/>
            <person name="Murat C."/>
            <person name="Riley R."/>
            <person name="Ohm R."/>
            <person name="Sun H."/>
            <person name="Tunlid A."/>
            <person name="Henrissat B."/>
            <person name="Grigoriev I.V."/>
            <person name="Hibbett D.S."/>
            <person name="Martin F."/>
        </authorList>
    </citation>
    <scope>NUCLEOTIDE SEQUENCE [LARGE SCALE GENOMIC DNA]</scope>
    <source>
        <strain evidence="2 3">FD-317 M1</strain>
    </source>
</reference>
<accession>A0A0D0BGX2</accession>
<dbReference type="GO" id="GO:0016747">
    <property type="term" value="F:acyltransferase activity, transferring groups other than amino-acyl groups"/>
    <property type="evidence" value="ECO:0007669"/>
    <property type="project" value="InterPro"/>
</dbReference>
<dbReference type="Gene3D" id="3.40.630.30">
    <property type="match status" value="1"/>
</dbReference>
<organism evidence="2 3">
    <name type="scientific">Collybiopsis luxurians FD-317 M1</name>
    <dbReference type="NCBI Taxonomy" id="944289"/>
    <lineage>
        <taxon>Eukaryota</taxon>
        <taxon>Fungi</taxon>
        <taxon>Dikarya</taxon>
        <taxon>Basidiomycota</taxon>
        <taxon>Agaricomycotina</taxon>
        <taxon>Agaricomycetes</taxon>
        <taxon>Agaricomycetidae</taxon>
        <taxon>Agaricales</taxon>
        <taxon>Marasmiineae</taxon>
        <taxon>Omphalotaceae</taxon>
        <taxon>Collybiopsis</taxon>
        <taxon>Collybiopsis luxurians</taxon>
    </lineage>
</organism>